<keyword evidence="3" id="KW-0285">Flavoprotein</keyword>
<keyword evidence="9" id="KW-1185">Reference proteome</keyword>
<evidence type="ECO:0000313" key="8">
    <source>
        <dbReference type="EMBL" id="SIO21779.1"/>
    </source>
</evidence>
<evidence type="ECO:0000256" key="3">
    <source>
        <dbReference type="ARBA" id="ARBA00022630"/>
    </source>
</evidence>
<dbReference type="InterPro" id="IPR033878">
    <property type="entry name" value="NfsB-like"/>
</dbReference>
<evidence type="ECO:0000256" key="4">
    <source>
        <dbReference type="ARBA" id="ARBA00022643"/>
    </source>
</evidence>
<dbReference type="InterPro" id="IPR000415">
    <property type="entry name" value="Nitroreductase-like"/>
</dbReference>
<evidence type="ECO:0000256" key="2">
    <source>
        <dbReference type="ARBA" id="ARBA00007118"/>
    </source>
</evidence>
<dbReference type="EMBL" id="FSRQ01000002">
    <property type="protein sequence ID" value="SIO21779.1"/>
    <property type="molecule type" value="Genomic_DNA"/>
</dbReference>
<evidence type="ECO:0000256" key="1">
    <source>
        <dbReference type="ARBA" id="ARBA00001917"/>
    </source>
</evidence>
<dbReference type="Proteomes" id="UP000184782">
    <property type="component" value="Unassembled WGS sequence"/>
</dbReference>
<protein>
    <submittedName>
        <fullName evidence="8">Nitroreductase</fullName>
    </submittedName>
</protein>
<evidence type="ECO:0000256" key="6">
    <source>
        <dbReference type="ARBA" id="ARBA00023002"/>
    </source>
</evidence>
<dbReference type="RefSeq" id="WP_074230837.1">
    <property type="nucleotide sequence ID" value="NZ_FSRQ01000002.1"/>
</dbReference>
<dbReference type="GO" id="GO:0016491">
    <property type="term" value="F:oxidoreductase activity"/>
    <property type="evidence" value="ECO:0007669"/>
    <property type="project" value="UniProtKB-KW"/>
</dbReference>
<dbReference type="OrthoDB" id="9809288at2"/>
<evidence type="ECO:0000313" key="9">
    <source>
        <dbReference type="Proteomes" id="UP000184782"/>
    </source>
</evidence>
<dbReference type="PANTHER" id="PTHR43673:SF2">
    <property type="entry name" value="NITROREDUCTASE"/>
    <property type="match status" value="1"/>
</dbReference>
<dbReference type="Pfam" id="PF00881">
    <property type="entry name" value="Nitroreductase"/>
    <property type="match status" value="1"/>
</dbReference>
<evidence type="ECO:0000259" key="7">
    <source>
        <dbReference type="Pfam" id="PF00881"/>
    </source>
</evidence>
<dbReference type="STRING" id="59733.SAMN05421769_2730"/>
<evidence type="ECO:0000256" key="5">
    <source>
        <dbReference type="ARBA" id="ARBA00022857"/>
    </source>
</evidence>
<reference evidence="9" key="1">
    <citation type="submission" date="2016-12" db="EMBL/GenBank/DDBJ databases">
        <authorList>
            <person name="Varghese N."/>
            <person name="Submissions S."/>
        </authorList>
    </citation>
    <scope>NUCLEOTIDE SEQUENCE [LARGE SCALE GENOMIC DNA]</scope>
    <source>
        <strain evidence="9">DSM 16779</strain>
    </source>
</reference>
<feature type="domain" description="Nitroreductase" evidence="7">
    <location>
        <begin position="8"/>
        <end position="185"/>
    </location>
</feature>
<comment type="similarity">
    <text evidence="2">Belongs to the nitroreductase family.</text>
</comment>
<keyword evidence="4" id="KW-0288">FMN</keyword>
<name>A0A1N6HQ15_9FLAO</name>
<dbReference type="CDD" id="cd02149">
    <property type="entry name" value="NfsB-like"/>
    <property type="match status" value="1"/>
</dbReference>
<proteinExistence type="inferred from homology"/>
<dbReference type="AlphaFoldDB" id="A0A1N6HQ15"/>
<gene>
    <name evidence="8" type="ORF">SAMN05421769_2730</name>
</gene>
<sequence>MNYLEALSRRYSVKKFNPEMIIPQDTLLNILESGKLAASSLGLQPYKIFVVESLEMKEKLIPAFYNPSQISTCSHLIILVSKKNIEETYLDGYFRHISEVRHQPVESLDLFRNSITGHFGRQEHDDILNWAEKQSYIVLANLMYAAAIENIDTCPMEGFRQDIIEEILNIDSEKEKVTVTLALGYRSDEDQFQHMKKVRKPNEKLFKFI</sequence>
<comment type="cofactor">
    <cofactor evidence="1">
        <name>FMN</name>
        <dbReference type="ChEBI" id="CHEBI:58210"/>
    </cofactor>
</comment>
<keyword evidence="6" id="KW-0560">Oxidoreductase</keyword>
<accession>A0A1N6HQ15</accession>
<dbReference type="SUPFAM" id="SSF55469">
    <property type="entry name" value="FMN-dependent nitroreductase-like"/>
    <property type="match status" value="1"/>
</dbReference>
<organism evidence="8 9">
    <name type="scientific">Chryseobacterium scophthalmum</name>
    <dbReference type="NCBI Taxonomy" id="59733"/>
    <lineage>
        <taxon>Bacteria</taxon>
        <taxon>Pseudomonadati</taxon>
        <taxon>Bacteroidota</taxon>
        <taxon>Flavobacteriia</taxon>
        <taxon>Flavobacteriales</taxon>
        <taxon>Weeksellaceae</taxon>
        <taxon>Chryseobacterium group</taxon>
        <taxon>Chryseobacterium</taxon>
    </lineage>
</organism>
<dbReference type="Gene3D" id="3.40.109.10">
    <property type="entry name" value="NADH Oxidase"/>
    <property type="match status" value="1"/>
</dbReference>
<dbReference type="PANTHER" id="PTHR43673">
    <property type="entry name" value="NAD(P)H NITROREDUCTASE YDGI-RELATED"/>
    <property type="match status" value="1"/>
</dbReference>
<dbReference type="InterPro" id="IPR029479">
    <property type="entry name" value="Nitroreductase"/>
</dbReference>
<keyword evidence="5" id="KW-0521">NADP</keyword>